<dbReference type="RefSeq" id="WP_121790962.1">
    <property type="nucleotide sequence ID" value="NZ_CP033073.1"/>
</dbReference>
<organism evidence="1 2">
    <name type="scientific">Streptomyces dangxiongensis</name>
    <dbReference type="NCBI Taxonomy" id="1442032"/>
    <lineage>
        <taxon>Bacteria</taxon>
        <taxon>Bacillati</taxon>
        <taxon>Actinomycetota</taxon>
        <taxon>Actinomycetes</taxon>
        <taxon>Kitasatosporales</taxon>
        <taxon>Streptomycetaceae</taxon>
        <taxon>Streptomyces</taxon>
    </lineage>
</organism>
<proteinExistence type="predicted"/>
<dbReference type="EMBL" id="CP033073">
    <property type="protein sequence ID" value="AYN43546.1"/>
    <property type="molecule type" value="Genomic_DNA"/>
</dbReference>
<sequence>MEAELAALAASGATTLVGLMVSETWSQARERVARFFARGANEETVDEELRLSEQELVAARASDDELAVADIEAGWRLRLRRALQADPGAAEELRLLLAELAPGAGSDAAVTVHNSVNGGVQNGPVIQGQQFSSLTFYSSGSVPQGPSARQPNE</sequence>
<dbReference type="KEGG" id="sdd:D9753_08000"/>
<reference evidence="1 2" key="1">
    <citation type="submission" date="2018-10" db="EMBL/GenBank/DDBJ databases">
        <title>The genome of Streptomyces dangxiongensis Z022.</title>
        <authorList>
            <person name="Zhang B."/>
        </authorList>
    </citation>
    <scope>NUCLEOTIDE SEQUENCE [LARGE SCALE GENOMIC DNA]</scope>
    <source>
        <strain evidence="1 2">Z022</strain>
    </source>
</reference>
<protein>
    <submittedName>
        <fullName evidence="1">Uncharacterized protein</fullName>
    </submittedName>
</protein>
<dbReference type="OrthoDB" id="3870696at2"/>
<evidence type="ECO:0000313" key="1">
    <source>
        <dbReference type="EMBL" id="AYN43546.1"/>
    </source>
</evidence>
<name>A0A3G2JM71_9ACTN</name>
<gene>
    <name evidence="1" type="ORF">D9753_08000</name>
</gene>
<dbReference type="Proteomes" id="UP000268329">
    <property type="component" value="Chromosome"/>
</dbReference>
<dbReference type="AlphaFoldDB" id="A0A3G2JM71"/>
<evidence type="ECO:0000313" key="2">
    <source>
        <dbReference type="Proteomes" id="UP000268329"/>
    </source>
</evidence>
<accession>A0A3G2JM71</accession>
<keyword evidence="2" id="KW-1185">Reference proteome</keyword>